<reference evidence="2" key="1">
    <citation type="submission" date="2017-05" db="EMBL/GenBank/DDBJ databases">
        <title>Complete and WGS of Bordetella genogroups.</title>
        <authorList>
            <person name="Spilker T."/>
            <person name="Lipuma J."/>
        </authorList>
    </citation>
    <scope>NUCLEOTIDE SEQUENCE [LARGE SCALE GENOMIC DNA]</scope>
    <source>
        <strain evidence="2">AU8256</strain>
    </source>
</reference>
<evidence type="ECO:0000313" key="2">
    <source>
        <dbReference type="Proteomes" id="UP000215633"/>
    </source>
</evidence>
<proteinExistence type="predicted"/>
<dbReference type="AlphaFoldDB" id="A0A261W1A9"/>
<sequence length="161" mass="18141">MDWLRDAHAMEEQAESMLEGMASRLEHYPDLKRRVEQHIQETREQARLVKQCIESRGGDTSVLKVAAGKTMGAAQAFSGMLVGDEVVKGAMFGYTFEHMEIAAYRNLIEAAKVVGDIQTQQTCERILGEELAMAAWLEQNMAGVVRQYLLRSDYAEDKAKR</sequence>
<keyword evidence="2" id="KW-1185">Reference proteome</keyword>
<accession>A0A261W1A9</accession>
<dbReference type="InterPro" id="IPR010287">
    <property type="entry name" value="DUF892_YciF-like"/>
</dbReference>
<organism evidence="1 2">
    <name type="scientific">Bordetella genomosp. 2</name>
    <dbReference type="NCBI Taxonomy" id="1983456"/>
    <lineage>
        <taxon>Bacteria</taxon>
        <taxon>Pseudomonadati</taxon>
        <taxon>Pseudomonadota</taxon>
        <taxon>Betaproteobacteria</taxon>
        <taxon>Burkholderiales</taxon>
        <taxon>Alcaligenaceae</taxon>
        <taxon>Bordetella</taxon>
    </lineage>
</organism>
<dbReference type="InterPro" id="IPR012347">
    <property type="entry name" value="Ferritin-like"/>
</dbReference>
<evidence type="ECO:0000313" key="1">
    <source>
        <dbReference type="EMBL" id="OZI79363.1"/>
    </source>
</evidence>
<dbReference type="InterPro" id="IPR009078">
    <property type="entry name" value="Ferritin-like_SF"/>
</dbReference>
<dbReference type="SUPFAM" id="SSF47240">
    <property type="entry name" value="Ferritin-like"/>
    <property type="match status" value="1"/>
</dbReference>
<protein>
    <submittedName>
        <fullName evidence="1">Uncharacterized protein</fullName>
    </submittedName>
</protein>
<dbReference type="Pfam" id="PF05974">
    <property type="entry name" value="DUF892"/>
    <property type="match status" value="1"/>
</dbReference>
<dbReference type="CDD" id="cd00657">
    <property type="entry name" value="Ferritin_like"/>
    <property type="match status" value="1"/>
</dbReference>
<name>A0A261W1A9_9BORD</name>
<dbReference type="Proteomes" id="UP000215633">
    <property type="component" value="Unassembled WGS sequence"/>
</dbReference>
<dbReference type="Gene3D" id="1.20.1260.10">
    <property type="match status" value="1"/>
</dbReference>
<dbReference type="EMBL" id="NEVT01000003">
    <property type="protein sequence ID" value="OZI79363.1"/>
    <property type="molecule type" value="Genomic_DNA"/>
</dbReference>
<comment type="caution">
    <text evidence="1">The sequence shown here is derived from an EMBL/GenBank/DDBJ whole genome shotgun (WGS) entry which is preliminary data.</text>
</comment>
<gene>
    <name evidence="1" type="ORF">CAL24_05370</name>
</gene>